<comment type="function">
    <text evidence="1">Probable oxidoreductase that may play a role as regulator of mitochondrial function.</text>
</comment>
<organism evidence="5 6">
    <name type="scientific">Sphingobium baderi</name>
    <dbReference type="NCBI Taxonomy" id="1332080"/>
    <lineage>
        <taxon>Bacteria</taxon>
        <taxon>Pseudomonadati</taxon>
        <taxon>Pseudomonadota</taxon>
        <taxon>Alphaproteobacteria</taxon>
        <taxon>Sphingomonadales</taxon>
        <taxon>Sphingomonadaceae</taxon>
        <taxon>Sphingobium</taxon>
    </lineage>
</organism>
<dbReference type="STRING" id="1332080.ATN00_09750"/>
<dbReference type="EMBL" id="CP013264">
    <property type="protein sequence ID" value="ALR20546.1"/>
    <property type="molecule type" value="Genomic_DNA"/>
</dbReference>
<dbReference type="PANTHER" id="PTHR10668:SF103">
    <property type="entry name" value="PYRIDINE NUCLEOTIDE-DISULFIDE OXIDOREDUCTASE DOMAIN-CONTAINING PROTEIN 2"/>
    <property type="match status" value="1"/>
</dbReference>
<reference evidence="5 6" key="1">
    <citation type="submission" date="2015-11" db="EMBL/GenBank/DDBJ databases">
        <title>A Two-component Flavoprotein Monooxygenase System MeaXY Responsible for para-Hydroxylation of 2-Methyl-6-ethylaniline and 2,6-Diethylaniline in Sphingobium baderi DE-13.</title>
        <authorList>
            <person name="Cheng M."/>
            <person name="Meng Q."/>
            <person name="Yang Y."/>
            <person name="Chu C."/>
            <person name="Yan X."/>
            <person name="He J."/>
            <person name="Li S."/>
        </authorList>
    </citation>
    <scope>NUCLEOTIDE SEQUENCE [LARGE SCALE GENOMIC DNA]</scope>
    <source>
        <strain evidence="5 6">DE-13</strain>
    </source>
</reference>
<proteinExistence type="predicted"/>
<dbReference type="InterPro" id="IPR036188">
    <property type="entry name" value="FAD/NAD-bd_sf"/>
</dbReference>
<name>A0A0S3EYR1_9SPHN</name>
<sequence>MSESYDVVIAGAGHNALITGSYLAKAGLSVCIVERKEKAGGSVATTEDFTGKGFHQDVCSVSHSMLMGNPLIRNDELELISKFGLEYANPEKMTVLYFDDDTHLEFWSDLDRTCASMAKISPKDADNFRRFCTQVDQTMDMLVMGMYSVPPSPGMQAMMMDATPEGQEMMRLQAISAWDLICEWIENPKIRIALARYASEAMLNPFDNGTGFGFYVILPYMYRFGTGICIGGSGALAEALGRCFIAHGGVIRLNSEVKEILIESGEAKGLILTNGETIRANKAVVAGLHIAQIFPHMVPGFELPPGFQHRVDTLKYADFQPMTVHLSLNEPLDFKYGNGIEDYFWVERCHSDVEEFRRGFQNLQYGIPDRNFACWVQQFRADPSRVPEGKGTVHIYAFMPLDLKEGGREKWDEIGAEIAQGFIDDLREQVTNLTDDNIIATHFMTPLDITRYNTSLVNGDIQHIGFFSWQLGGNRPVPGWGQYRMPVPKLYMTAGSTHPGGGVTGGPGRNAVQVIMEDLGLDFEKVSSN</sequence>
<dbReference type="KEGG" id="sbd:ATN00_09750"/>
<dbReference type="OrthoDB" id="9774675at2"/>
<evidence type="ECO:0000313" key="6">
    <source>
        <dbReference type="Proteomes" id="UP000056968"/>
    </source>
</evidence>
<dbReference type="RefSeq" id="WP_062064268.1">
    <property type="nucleotide sequence ID" value="NZ_CP013264.1"/>
</dbReference>
<evidence type="ECO:0000256" key="1">
    <source>
        <dbReference type="ARBA" id="ARBA00037217"/>
    </source>
</evidence>
<evidence type="ECO:0000313" key="5">
    <source>
        <dbReference type="EMBL" id="ALR20546.1"/>
    </source>
</evidence>
<dbReference type="Pfam" id="PF01593">
    <property type="entry name" value="Amino_oxidase"/>
    <property type="match status" value="1"/>
</dbReference>
<keyword evidence="6" id="KW-1185">Reference proteome</keyword>
<dbReference type="Proteomes" id="UP000056968">
    <property type="component" value="Chromosome"/>
</dbReference>
<evidence type="ECO:0000256" key="3">
    <source>
        <dbReference type="ARBA" id="ARBA00040298"/>
    </source>
</evidence>
<dbReference type="SUPFAM" id="SSF51905">
    <property type="entry name" value="FAD/NAD(P)-binding domain"/>
    <property type="match status" value="1"/>
</dbReference>
<comment type="subunit">
    <text evidence="2">Interacts with COX5B; this interaction may contribute to localize PYROXD2 to the inner face of the inner mitochondrial membrane.</text>
</comment>
<dbReference type="AlphaFoldDB" id="A0A0S3EYR1"/>
<dbReference type="InterPro" id="IPR002937">
    <property type="entry name" value="Amino_oxidase"/>
</dbReference>
<accession>A0A0S3EYR1</accession>
<gene>
    <name evidence="5" type="ORF">ATN00_09750</name>
</gene>
<evidence type="ECO:0000256" key="2">
    <source>
        <dbReference type="ARBA" id="ARBA00038825"/>
    </source>
</evidence>
<feature type="domain" description="Amine oxidase" evidence="4">
    <location>
        <begin position="17"/>
        <end position="312"/>
    </location>
</feature>
<protein>
    <recommendedName>
        <fullName evidence="3">Pyridine nucleotide-disulfide oxidoreductase domain-containing protein 2</fullName>
    </recommendedName>
</protein>
<dbReference type="GO" id="GO:0016491">
    <property type="term" value="F:oxidoreductase activity"/>
    <property type="evidence" value="ECO:0007669"/>
    <property type="project" value="InterPro"/>
</dbReference>
<evidence type="ECO:0000259" key="4">
    <source>
        <dbReference type="Pfam" id="PF01593"/>
    </source>
</evidence>
<dbReference type="PANTHER" id="PTHR10668">
    <property type="entry name" value="PHYTOENE DEHYDROGENASE"/>
    <property type="match status" value="1"/>
</dbReference>
<dbReference type="Gene3D" id="3.50.50.60">
    <property type="entry name" value="FAD/NAD(P)-binding domain"/>
    <property type="match status" value="2"/>
</dbReference>